<dbReference type="PANTHER" id="PTHR19446">
    <property type="entry name" value="REVERSE TRANSCRIPTASES"/>
    <property type="match status" value="1"/>
</dbReference>
<sequence length="178" mass="20231">MPSIKVLRNNVFRALAGLNPWKAYGPDGAKLFQLCLLTFTFPSCWKFAYIQPVPKKGDHSNPSNYHPIALISCMSKIFQSILNRKIFKHLSLHNLLSDCQYGFRQGHSIGDLLAFLTESWSSSFRDFGETFAAALDIQKAFDRVWHKALISKLPSYFSILLSATLSQVSFPTILLQQW</sequence>
<evidence type="ECO:0000313" key="2">
    <source>
        <dbReference type="EMBL" id="MPC13625.1"/>
    </source>
</evidence>
<dbReference type="GO" id="GO:0003964">
    <property type="term" value="F:RNA-directed DNA polymerase activity"/>
    <property type="evidence" value="ECO:0007669"/>
    <property type="project" value="UniProtKB-KW"/>
</dbReference>
<accession>A0A5B7CWZ9</accession>
<dbReference type="Proteomes" id="UP000324222">
    <property type="component" value="Unassembled WGS sequence"/>
</dbReference>
<dbReference type="InterPro" id="IPR043502">
    <property type="entry name" value="DNA/RNA_pol_sf"/>
</dbReference>
<dbReference type="OrthoDB" id="6756650at2759"/>
<reference evidence="2 3" key="1">
    <citation type="submission" date="2019-05" db="EMBL/GenBank/DDBJ databases">
        <title>Another draft genome of Portunus trituberculatus and its Hox gene families provides insights of decapod evolution.</title>
        <authorList>
            <person name="Jeong J.-H."/>
            <person name="Song I."/>
            <person name="Kim S."/>
            <person name="Choi T."/>
            <person name="Kim D."/>
            <person name="Ryu S."/>
            <person name="Kim W."/>
        </authorList>
    </citation>
    <scope>NUCLEOTIDE SEQUENCE [LARGE SCALE GENOMIC DNA]</scope>
    <source>
        <tissue evidence="2">Muscle</tissue>
    </source>
</reference>
<dbReference type="AlphaFoldDB" id="A0A5B7CWZ9"/>
<organism evidence="2 3">
    <name type="scientific">Portunus trituberculatus</name>
    <name type="common">Swimming crab</name>
    <name type="synonym">Neptunus trituberculatus</name>
    <dbReference type="NCBI Taxonomy" id="210409"/>
    <lineage>
        <taxon>Eukaryota</taxon>
        <taxon>Metazoa</taxon>
        <taxon>Ecdysozoa</taxon>
        <taxon>Arthropoda</taxon>
        <taxon>Crustacea</taxon>
        <taxon>Multicrustacea</taxon>
        <taxon>Malacostraca</taxon>
        <taxon>Eumalacostraca</taxon>
        <taxon>Eucarida</taxon>
        <taxon>Decapoda</taxon>
        <taxon>Pleocyemata</taxon>
        <taxon>Brachyura</taxon>
        <taxon>Eubrachyura</taxon>
        <taxon>Portunoidea</taxon>
        <taxon>Portunidae</taxon>
        <taxon>Portuninae</taxon>
        <taxon>Portunus</taxon>
    </lineage>
</organism>
<gene>
    <name evidence="2" type="primary">RTase_4</name>
    <name evidence="2" type="ORF">E2C01_006365</name>
</gene>
<feature type="domain" description="Reverse transcriptase" evidence="1">
    <location>
        <begin position="53"/>
        <end position="154"/>
    </location>
</feature>
<protein>
    <submittedName>
        <fullName evidence="2">Putative RNA-directed DNA polymerase from transposon BS</fullName>
    </submittedName>
</protein>
<evidence type="ECO:0000259" key="1">
    <source>
        <dbReference type="Pfam" id="PF00078"/>
    </source>
</evidence>
<keyword evidence="3" id="KW-1185">Reference proteome</keyword>
<dbReference type="EMBL" id="VSRR010000294">
    <property type="protein sequence ID" value="MPC13625.1"/>
    <property type="molecule type" value="Genomic_DNA"/>
</dbReference>
<dbReference type="SUPFAM" id="SSF56672">
    <property type="entry name" value="DNA/RNA polymerases"/>
    <property type="match status" value="1"/>
</dbReference>
<proteinExistence type="predicted"/>
<keyword evidence="2" id="KW-0808">Transferase</keyword>
<keyword evidence="2" id="KW-0548">Nucleotidyltransferase</keyword>
<dbReference type="CDD" id="cd01650">
    <property type="entry name" value="RT_nLTR_like"/>
    <property type="match status" value="1"/>
</dbReference>
<name>A0A5B7CWZ9_PORTR</name>
<evidence type="ECO:0000313" key="3">
    <source>
        <dbReference type="Proteomes" id="UP000324222"/>
    </source>
</evidence>
<dbReference type="Pfam" id="PF00078">
    <property type="entry name" value="RVT_1"/>
    <property type="match status" value="1"/>
</dbReference>
<comment type="caution">
    <text evidence="2">The sequence shown here is derived from an EMBL/GenBank/DDBJ whole genome shotgun (WGS) entry which is preliminary data.</text>
</comment>
<keyword evidence="2" id="KW-0695">RNA-directed DNA polymerase</keyword>
<dbReference type="InterPro" id="IPR000477">
    <property type="entry name" value="RT_dom"/>
</dbReference>